<feature type="transmembrane region" description="Helical" evidence="6">
    <location>
        <begin position="380"/>
        <end position="401"/>
    </location>
</feature>
<accession>A0ABT9Q7A4</accession>
<feature type="transmembrane region" description="Helical" evidence="6">
    <location>
        <begin position="236"/>
        <end position="258"/>
    </location>
</feature>
<feature type="transmembrane region" description="Helical" evidence="6">
    <location>
        <begin position="288"/>
        <end position="306"/>
    </location>
</feature>
<feature type="transmembrane region" description="Helical" evidence="6">
    <location>
        <begin position="165"/>
        <end position="184"/>
    </location>
</feature>
<reference evidence="8 9" key="1">
    <citation type="submission" date="2023-07" db="EMBL/GenBank/DDBJ databases">
        <title>Sequencing the genomes of 1000 actinobacteria strains.</title>
        <authorList>
            <person name="Klenk H.-P."/>
        </authorList>
    </citation>
    <scope>NUCLEOTIDE SEQUENCE [LARGE SCALE GENOMIC DNA]</scope>
    <source>
        <strain evidence="8 9">DSM 46740</strain>
    </source>
</reference>
<gene>
    <name evidence="8" type="ORF">J2853_001835</name>
</gene>
<dbReference type="Pfam" id="PF02687">
    <property type="entry name" value="FtsX"/>
    <property type="match status" value="1"/>
</dbReference>
<sequence>MITVTRMLARGGSRQERVRGRLMAAGAALATFLLCAGVNLLAFGRGTRLEPQLGILVEAPFDYLGVLATQEARLLTALALALLVVPAMAFVHQVSRLATATRERRLAALRLAGATPREVRLIGAYESGRQAFLGGLSGAALYLVVNLTLSWSLEGEVPPVPPAQALAILAAVTLGGALAGLMAGRHVVTSPLGVVRRTRPAGPRALDLLLVAVGAGMVVAGFTAKGRFPGGPYVAVLSVAVGVVLVVFGLVLGAAWLIRMAARRVGHRTEAAETLLAARMVEADPRGWARALSVVGLTVFFGSAVGAQQGPIFLRGGPGASYDVTYLLVDLALLVALVTSAAALVVHQAEELLDRRRSFAVLAASGTPGSALGRVLTRQALIAALPVCAVAAVAGVAMVVLSLPDVYGQVPEALGFAAGRAVIMAGAGVLAALLVARAARPILRGALRPEELRDE</sequence>
<keyword evidence="4 6" id="KW-1133">Transmembrane helix</keyword>
<feature type="transmembrane region" description="Helical" evidence="6">
    <location>
        <begin position="413"/>
        <end position="436"/>
    </location>
</feature>
<keyword evidence="3 6" id="KW-0812">Transmembrane</keyword>
<feature type="transmembrane region" description="Helical" evidence="6">
    <location>
        <begin position="205"/>
        <end position="224"/>
    </location>
</feature>
<keyword evidence="9" id="KW-1185">Reference proteome</keyword>
<feature type="transmembrane region" description="Helical" evidence="6">
    <location>
        <begin position="21"/>
        <end position="43"/>
    </location>
</feature>
<name>A0ABT9Q7A4_9ACTN</name>
<dbReference type="RefSeq" id="WP_307556517.1">
    <property type="nucleotide sequence ID" value="NZ_JAUSQU010000001.1"/>
</dbReference>
<evidence type="ECO:0000259" key="7">
    <source>
        <dbReference type="Pfam" id="PF02687"/>
    </source>
</evidence>
<feature type="transmembrane region" description="Helical" evidence="6">
    <location>
        <begin position="326"/>
        <end position="347"/>
    </location>
</feature>
<feature type="transmembrane region" description="Helical" evidence="6">
    <location>
        <begin position="74"/>
        <end position="95"/>
    </location>
</feature>
<evidence type="ECO:0000313" key="9">
    <source>
        <dbReference type="Proteomes" id="UP001225356"/>
    </source>
</evidence>
<evidence type="ECO:0000256" key="3">
    <source>
        <dbReference type="ARBA" id="ARBA00022692"/>
    </source>
</evidence>
<protein>
    <submittedName>
        <fullName evidence="8">Energy-converting hydrogenase Eha subunit A</fullName>
    </submittedName>
</protein>
<evidence type="ECO:0000256" key="1">
    <source>
        <dbReference type="ARBA" id="ARBA00004651"/>
    </source>
</evidence>
<evidence type="ECO:0000256" key="6">
    <source>
        <dbReference type="SAM" id="Phobius"/>
    </source>
</evidence>
<dbReference type="Proteomes" id="UP001225356">
    <property type="component" value="Unassembled WGS sequence"/>
</dbReference>
<organism evidence="8 9">
    <name type="scientific">Streptosporangium lutulentum</name>
    <dbReference type="NCBI Taxonomy" id="1461250"/>
    <lineage>
        <taxon>Bacteria</taxon>
        <taxon>Bacillati</taxon>
        <taxon>Actinomycetota</taxon>
        <taxon>Actinomycetes</taxon>
        <taxon>Streptosporangiales</taxon>
        <taxon>Streptosporangiaceae</taxon>
        <taxon>Streptosporangium</taxon>
    </lineage>
</organism>
<dbReference type="InterPro" id="IPR003838">
    <property type="entry name" value="ABC3_permease_C"/>
</dbReference>
<evidence type="ECO:0000313" key="8">
    <source>
        <dbReference type="EMBL" id="MDP9842624.1"/>
    </source>
</evidence>
<comment type="subcellular location">
    <subcellularLocation>
        <location evidence="1">Cell membrane</location>
        <topology evidence="1">Multi-pass membrane protein</topology>
    </subcellularLocation>
</comment>
<feature type="domain" description="ABC3 transporter permease C-terminal" evidence="7">
    <location>
        <begin position="79"/>
        <end position="187"/>
    </location>
</feature>
<proteinExistence type="predicted"/>
<keyword evidence="5 6" id="KW-0472">Membrane</keyword>
<dbReference type="EMBL" id="JAUSQU010000001">
    <property type="protein sequence ID" value="MDP9842624.1"/>
    <property type="molecule type" value="Genomic_DNA"/>
</dbReference>
<keyword evidence="2" id="KW-1003">Cell membrane</keyword>
<evidence type="ECO:0000256" key="5">
    <source>
        <dbReference type="ARBA" id="ARBA00023136"/>
    </source>
</evidence>
<evidence type="ECO:0000256" key="2">
    <source>
        <dbReference type="ARBA" id="ARBA00022475"/>
    </source>
</evidence>
<feature type="transmembrane region" description="Helical" evidence="6">
    <location>
        <begin position="131"/>
        <end position="153"/>
    </location>
</feature>
<comment type="caution">
    <text evidence="8">The sequence shown here is derived from an EMBL/GenBank/DDBJ whole genome shotgun (WGS) entry which is preliminary data.</text>
</comment>
<evidence type="ECO:0000256" key="4">
    <source>
        <dbReference type="ARBA" id="ARBA00022989"/>
    </source>
</evidence>